<dbReference type="RefSeq" id="WP_169457397.1">
    <property type="nucleotide sequence ID" value="NZ_CP051774.1"/>
</dbReference>
<evidence type="ECO:0000256" key="4">
    <source>
        <dbReference type="PROSITE-ProRule" id="PRU00433"/>
    </source>
</evidence>
<evidence type="ECO:0000256" key="3">
    <source>
        <dbReference type="ARBA" id="ARBA00023004"/>
    </source>
</evidence>
<accession>A0A858RQK3</accession>
<evidence type="ECO:0000256" key="1">
    <source>
        <dbReference type="ARBA" id="ARBA00022617"/>
    </source>
</evidence>
<keyword evidence="7" id="KW-1185">Reference proteome</keyword>
<dbReference type="InterPro" id="IPR009056">
    <property type="entry name" value="Cyt_c-like_dom"/>
</dbReference>
<name>A0A858RQK3_9BACT</name>
<evidence type="ECO:0000313" key="7">
    <source>
        <dbReference type="Proteomes" id="UP000501812"/>
    </source>
</evidence>
<dbReference type="GO" id="GO:0009055">
    <property type="term" value="F:electron transfer activity"/>
    <property type="evidence" value="ECO:0007669"/>
    <property type="project" value="InterPro"/>
</dbReference>
<evidence type="ECO:0000256" key="2">
    <source>
        <dbReference type="ARBA" id="ARBA00022723"/>
    </source>
</evidence>
<dbReference type="GO" id="GO:0020037">
    <property type="term" value="F:heme binding"/>
    <property type="evidence" value="ECO:0007669"/>
    <property type="project" value="InterPro"/>
</dbReference>
<reference evidence="6 7" key="1">
    <citation type="submission" date="2020-04" db="EMBL/GenBank/DDBJ databases">
        <title>Luteolibacter sp. G-1-1-1 isolated from soil.</title>
        <authorList>
            <person name="Dahal R.H."/>
        </authorList>
    </citation>
    <scope>NUCLEOTIDE SEQUENCE [LARGE SCALE GENOMIC DNA]</scope>
    <source>
        <strain evidence="6 7">G-1-1-1</strain>
    </source>
</reference>
<organism evidence="6 7">
    <name type="scientific">Luteolibacter luteus</name>
    <dbReference type="NCBI Taxonomy" id="2728835"/>
    <lineage>
        <taxon>Bacteria</taxon>
        <taxon>Pseudomonadati</taxon>
        <taxon>Verrucomicrobiota</taxon>
        <taxon>Verrucomicrobiia</taxon>
        <taxon>Verrucomicrobiales</taxon>
        <taxon>Verrucomicrobiaceae</taxon>
        <taxon>Luteolibacter</taxon>
    </lineage>
</organism>
<dbReference type="PANTHER" id="PTHR35008:SF4">
    <property type="entry name" value="BLL4482 PROTEIN"/>
    <property type="match status" value="1"/>
</dbReference>
<keyword evidence="1 4" id="KW-0349">Heme</keyword>
<dbReference type="GO" id="GO:0046872">
    <property type="term" value="F:metal ion binding"/>
    <property type="evidence" value="ECO:0007669"/>
    <property type="project" value="UniProtKB-KW"/>
</dbReference>
<dbReference type="AlphaFoldDB" id="A0A858RQK3"/>
<dbReference type="PROSITE" id="PS51007">
    <property type="entry name" value="CYTC"/>
    <property type="match status" value="1"/>
</dbReference>
<proteinExistence type="predicted"/>
<dbReference type="InterPro" id="IPR036909">
    <property type="entry name" value="Cyt_c-like_dom_sf"/>
</dbReference>
<dbReference type="EMBL" id="CP051774">
    <property type="protein sequence ID" value="QJE98911.1"/>
    <property type="molecule type" value="Genomic_DNA"/>
</dbReference>
<evidence type="ECO:0000259" key="5">
    <source>
        <dbReference type="PROSITE" id="PS51007"/>
    </source>
</evidence>
<dbReference type="Gene3D" id="1.10.760.10">
    <property type="entry name" value="Cytochrome c-like domain"/>
    <property type="match status" value="1"/>
</dbReference>
<sequence length="207" mass="22348">MKFPLTYASLGFLAIAAALLVVRPGSEGFRKPASHEEMMARGESLVRAGNCSDCHTPKIMTEMGLIEDKARLFAGHPAEEELEPGQLMANSQGPATAGKTAWEGPWGISYASNLTSDPATGMWSEDTFIKAMRTGKRRGHGREILPPMPWQQLAASPDEDLKAIYAYLSSLPPVYNNVPDPVPAPMTSATNTTAMETIAGRPAGRRY</sequence>
<dbReference type="Proteomes" id="UP000501812">
    <property type="component" value="Chromosome"/>
</dbReference>
<protein>
    <submittedName>
        <fullName evidence="6">Diheme cytochrome c-553</fullName>
    </submittedName>
</protein>
<dbReference type="PANTHER" id="PTHR35008">
    <property type="entry name" value="BLL4482 PROTEIN-RELATED"/>
    <property type="match status" value="1"/>
</dbReference>
<dbReference type="SUPFAM" id="SSF46626">
    <property type="entry name" value="Cytochrome c"/>
    <property type="match status" value="1"/>
</dbReference>
<keyword evidence="2 4" id="KW-0479">Metal-binding</keyword>
<evidence type="ECO:0000313" key="6">
    <source>
        <dbReference type="EMBL" id="QJE98911.1"/>
    </source>
</evidence>
<gene>
    <name evidence="6" type="ORF">HHL09_25070</name>
</gene>
<dbReference type="KEGG" id="luo:HHL09_25070"/>
<keyword evidence="3 4" id="KW-0408">Iron</keyword>
<dbReference type="InterPro" id="IPR051459">
    <property type="entry name" value="Cytochrome_c-type_DH"/>
</dbReference>
<feature type="domain" description="Cytochrome c" evidence="5">
    <location>
        <begin position="37"/>
        <end position="172"/>
    </location>
</feature>